<sequence>MVLLITLDELPHPQVALMLSRLGSSSVDVFRMATSQWEKRQAKILEKAKMWMMKQKGYDQTESYWSNLWGKPREHQSIGLEGRRVHEELQQQQLEDGESTQEG</sequence>
<organism evidence="1 2">
    <name type="scientific">Camellia lanceoleosa</name>
    <dbReference type="NCBI Taxonomy" id="1840588"/>
    <lineage>
        <taxon>Eukaryota</taxon>
        <taxon>Viridiplantae</taxon>
        <taxon>Streptophyta</taxon>
        <taxon>Embryophyta</taxon>
        <taxon>Tracheophyta</taxon>
        <taxon>Spermatophyta</taxon>
        <taxon>Magnoliopsida</taxon>
        <taxon>eudicotyledons</taxon>
        <taxon>Gunneridae</taxon>
        <taxon>Pentapetalae</taxon>
        <taxon>asterids</taxon>
        <taxon>Ericales</taxon>
        <taxon>Theaceae</taxon>
        <taxon>Camellia</taxon>
    </lineage>
</organism>
<protein>
    <submittedName>
        <fullName evidence="1">Uncharacterized protein</fullName>
    </submittedName>
</protein>
<proteinExistence type="predicted"/>
<comment type="caution">
    <text evidence="1">The sequence shown here is derived from an EMBL/GenBank/DDBJ whole genome shotgun (WGS) entry which is preliminary data.</text>
</comment>
<keyword evidence="2" id="KW-1185">Reference proteome</keyword>
<accession>A0ACC0H0X2</accession>
<evidence type="ECO:0000313" key="1">
    <source>
        <dbReference type="EMBL" id="KAI8007098.1"/>
    </source>
</evidence>
<gene>
    <name evidence="1" type="ORF">LOK49_LG07G00682</name>
</gene>
<name>A0ACC0H0X2_9ERIC</name>
<dbReference type="Proteomes" id="UP001060215">
    <property type="component" value="Chromosome 7"/>
</dbReference>
<evidence type="ECO:0000313" key="2">
    <source>
        <dbReference type="Proteomes" id="UP001060215"/>
    </source>
</evidence>
<dbReference type="EMBL" id="CM045764">
    <property type="protein sequence ID" value="KAI8007098.1"/>
    <property type="molecule type" value="Genomic_DNA"/>
</dbReference>
<reference evidence="1 2" key="1">
    <citation type="journal article" date="2022" name="Plant J.">
        <title>Chromosome-level genome of Camellia lanceoleosa provides a valuable resource for understanding genome evolution and self-incompatibility.</title>
        <authorList>
            <person name="Gong W."/>
            <person name="Xiao S."/>
            <person name="Wang L."/>
            <person name="Liao Z."/>
            <person name="Chang Y."/>
            <person name="Mo W."/>
            <person name="Hu G."/>
            <person name="Li W."/>
            <person name="Zhao G."/>
            <person name="Zhu H."/>
            <person name="Hu X."/>
            <person name="Ji K."/>
            <person name="Xiang X."/>
            <person name="Song Q."/>
            <person name="Yuan D."/>
            <person name="Jin S."/>
            <person name="Zhang L."/>
        </authorList>
    </citation>
    <scope>NUCLEOTIDE SEQUENCE [LARGE SCALE GENOMIC DNA]</scope>
    <source>
        <strain evidence="1">SQ_2022a</strain>
    </source>
</reference>